<evidence type="ECO:0000256" key="3">
    <source>
        <dbReference type="ARBA" id="ARBA00022840"/>
    </source>
</evidence>
<keyword evidence="1" id="KW-0436">Ligase</keyword>
<dbReference type="EMBL" id="VIBQ01000018">
    <property type="protein sequence ID" value="KAB8364859.1"/>
    <property type="molecule type" value="Genomic_DNA"/>
</dbReference>
<dbReference type="Proteomes" id="UP000327013">
    <property type="component" value="Unassembled WGS sequence"/>
</dbReference>
<proteinExistence type="predicted"/>
<evidence type="ECO:0000259" key="6">
    <source>
        <dbReference type="PROSITE" id="PS50975"/>
    </source>
</evidence>
<dbReference type="SUPFAM" id="SSF56059">
    <property type="entry name" value="Glutathione synthetase ATP-binding domain-like"/>
    <property type="match status" value="1"/>
</dbReference>
<dbReference type="GO" id="GO:0005524">
    <property type="term" value="F:ATP binding"/>
    <property type="evidence" value="ECO:0007669"/>
    <property type="project" value="UniProtKB-UniRule"/>
</dbReference>
<dbReference type="OrthoDB" id="434648at2759"/>
<dbReference type="GO" id="GO:0016874">
    <property type="term" value="F:ligase activity"/>
    <property type="evidence" value="ECO:0007669"/>
    <property type="project" value="UniProtKB-KW"/>
</dbReference>
<evidence type="ECO:0000256" key="5">
    <source>
        <dbReference type="SAM" id="MobiDB-lite"/>
    </source>
</evidence>
<keyword evidence="3 4" id="KW-0067">ATP-binding</keyword>
<dbReference type="Gene3D" id="3.30.470.20">
    <property type="entry name" value="ATP-grasp fold, B domain"/>
    <property type="match status" value="1"/>
</dbReference>
<evidence type="ECO:0000256" key="1">
    <source>
        <dbReference type="ARBA" id="ARBA00022598"/>
    </source>
</evidence>
<keyword evidence="2 4" id="KW-0547">Nucleotide-binding</keyword>
<feature type="domain" description="ATP-grasp" evidence="6">
    <location>
        <begin position="317"/>
        <end position="562"/>
    </location>
</feature>
<dbReference type="InterPro" id="IPR052032">
    <property type="entry name" value="ATP-dep_AA_Ligase"/>
</dbReference>
<accession>A0A5N6KZ61</accession>
<dbReference type="PANTHER" id="PTHR43585:SF2">
    <property type="entry name" value="ATP-GRASP ENZYME FSQD"/>
    <property type="match status" value="1"/>
</dbReference>
<keyword evidence="8" id="KW-1185">Reference proteome</keyword>
<dbReference type="AlphaFoldDB" id="A0A5N6KZ61"/>
<organism evidence="7 8">
    <name type="scientific">Carpinus fangiana</name>
    <dbReference type="NCBI Taxonomy" id="176857"/>
    <lineage>
        <taxon>Eukaryota</taxon>
        <taxon>Viridiplantae</taxon>
        <taxon>Streptophyta</taxon>
        <taxon>Embryophyta</taxon>
        <taxon>Tracheophyta</taxon>
        <taxon>Spermatophyta</taxon>
        <taxon>Magnoliopsida</taxon>
        <taxon>eudicotyledons</taxon>
        <taxon>Gunneridae</taxon>
        <taxon>Pentapetalae</taxon>
        <taxon>rosids</taxon>
        <taxon>fabids</taxon>
        <taxon>Fagales</taxon>
        <taxon>Betulaceae</taxon>
        <taxon>Carpinus</taxon>
    </lineage>
</organism>
<dbReference type="Gene3D" id="3.30.1490.20">
    <property type="entry name" value="ATP-grasp fold, A domain"/>
    <property type="match status" value="1"/>
</dbReference>
<sequence>MVLDLERVRSHPAESPANVHSALSSEENSRPYSLVLRANPVYDSFVVRSVDLVMVPLEYGIQSQDKSIFVVPRDLRSMPDLGGSKSGIRMFLEKILRKPTALAVKLIIPSIDGHVTQSNIIETRFHGCPDVESAVGFFPPGELIKAYTAKISTKPVSTSQLYDLLMATAGAIKVNSSCNAPWKALDRLEYEFRNRLGLRLLLPKPIPRKRVGLVRCKDDQMSMELIRHLGIDLVVFDAPGHFMEDSNGDWAHLRVSFHPVDLNPDKDFVERLHLVAKDLNLDGITTRFDPLLEKVAQVAGLLELPSTDPSVFGIATNKYLARIAVPEDGQNAAICVSTRQEMEERLGDRTRPLQITYPVVVKPTQGRSSFGVVKALNECELLDAVERAASFIVGCGGEMNIHPDVMIEPYVDGPEVDINIAMWEGQVLFYEVSDNAPTAGDSDEQSESAKKDFQENLFMYPSQLPQSEQAMVYQHVRDCILRIGFRTGVFHCEARVRNSCMHYVKQINTGIIDLESKVEMSENQPSIFLIEINCRPPGYFGLYATTWAYGVDLWGLHILRCIGDESRFRALSAPFHNGPQHDSAVLLVMPEKGGILRSEDPWPRLEKERPELAACVPLYKNFVNVGDQVISPDEVITTFTSIVVIESKKGSLLIKYWITFFIMDMRAYNIPPKQRWIFLTVALSDTQDGQLFCHTLGYSHQGERDGNCIFSRTNPAALTVSHPSLLHRDSADTMVSGRAMASNAHGCRVSLKKTEAIMKRDNGSSKKKSQAFDERYSEIMASSGSHIGLPTRYEIRRLGPEHMVWAKAIVLHANLFQSPVWKQLHAGELTEKLMAGLSPSVDYLFTHQVNSGLSWGIFDTEYVFKNPASATRGGALYWDPKDTSSTGEQLLEQMDFPLASVALAYDGINRLDYALLGPLVELLPAYSTIMDALGTLDTRDPKSWEATAPNQVLMRNATATRADYANNGQRLVASTSKRRNDGTIDK</sequence>
<evidence type="ECO:0000313" key="7">
    <source>
        <dbReference type="EMBL" id="KAB8364859.1"/>
    </source>
</evidence>
<evidence type="ECO:0000256" key="2">
    <source>
        <dbReference type="ARBA" id="ARBA00022741"/>
    </source>
</evidence>
<gene>
    <name evidence="7" type="ORF">FH972_024720</name>
</gene>
<dbReference type="Pfam" id="PF13535">
    <property type="entry name" value="ATP-grasp_4"/>
    <property type="match status" value="1"/>
</dbReference>
<dbReference type="Pfam" id="PF18130">
    <property type="entry name" value="ATPgrasp_N"/>
    <property type="match status" value="1"/>
</dbReference>
<dbReference type="InterPro" id="IPR011761">
    <property type="entry name" value="ATP-grasp"/>
</dbReference>
<comment type="caution">
    <text evidence="7">The sequence shown here is derived from an EMBL/GenBank/DDBJ whole genome shotgun (WGS) entry which is preliminary data.</text>
</comment>
<feature type="compositionally biased region" description="Polar residues" evidence="5">
    <location>
        <begin position="966"/>
        <end position="975"/>
    </location>
</feature>
<reference evidence="7 8" key="1">
    <citation type="submission" date="2019-06" db="EMBL/GenBank/DDBJ databases">
        <title>A chromosomal-level reference genome of Carpinus fangiana (Coryloideae, Betulaceae).</title>
        <authorList>
            <person name="Yang X."/>
            <person name="Wang Z."/>
            <person name="Zhang L."/>
            <person name="Hao G."/>
            <person name="Liu J."/>
            <person name="Yang Y."/>
        </authorList>
    </citation>
    <scope>NUCLEOTIDE SEQUENCE [LARGE SCALE GENOMIC DNA]</scope>
    <source>
        <strain evidence="7">Cfa_2016G</strain>
        <tissue evidence="7">Leaf</tissue>
    </source>
</reference>
<dbReference type="PROSITE" id="PS50975">
    <property type="entry name" value="ATP_GRASP"/>
    <property type="match status" value="1"/>
</dbReference>
<dbReference type="InterPro" id="IPR013815">
    <property type="entry name" value="ATP_grasp_subdomain_1"/>
</dbReference>
<evidence type="ECO:0000256" key="4">
    <source>
        <dbReference type="PROSITE-ProRule" id="PRU00409"/>
    </source>
</evidence>
<name>A0A5N6KZ61_9ROSI</name>
<dbReference type="PANTHER" id="PTHR43585">
    <property type="entry name" value="FUMIPYRROLE BIOSYNTHESIS PROTEIN C"/>
    <property type="match status" value="1"/>
</dbReference>
<dbReference type="GO" id="GO:0046872">
    <property type="term" value="F:metal ion binding"/>
    <property type="evidence" value="ECO:0007669"/>
    <property type="project" value="InterPro"/>
</dbReference>
<dbReference type="Gene3D" id="3.40.50.20">
    <property type="match status" value="1"/>
</dbReference>
<feature type="compositionally biased region" description="Basic and acidic residues" evidence="5">
    <location>
        <begin position="1"/>
        <end position="12"/>
    </location>
</feature>
<dbReference type="InterPro" id="IPR041472">
    <property type="entry name" value="BL00235/CARNS1_N"/>
</dbReference>
<protein>
    <recommendedName>
        <fullName evidence="6">ATP-grasp domain-containing protein</fullName>
    </recommendedName>
</protein>
<feature type="region of interest" description="Disordered" evidence="5">
    <location>
        <begin position="965"/>
        <end position="986"/>
    </location>
</feature>
<evidence type="ECO:0000313" key="8">
    <source>
        <dbReference type="Proteomes" id="UP000327013"/>
    </source>
</evidence>
<feature type="region of interest" description="Disordered" evidence="5">
    <location>
        <begin position="1"/>
        <end position="24"/>
    </location>
</feature>